<name>A0ABR7IXW8_9FLAO</name>
<keyword evidence="1" id="KW-0472">Membrane</keyword>
<evidence type="ECO:0000256" key="1">
    <source>
        <dbReference type="SAM" id="Phobius"/>
    </source>
</evidence>
<accession>A0ABR7IXW8</accession>
<keyword evidence="1" id="KW-1133">Transmembrane helix</keyword>
<protein>
    <recommendedName>
        <fullName evidence="4">DUF2007 domain-containing protein</fullName>
    </recommendedName>
</protein>
<reference evidence="2 3" key="1">
    <citation type="submission" date="2020-08" db="EMBL/GenBank/DDBJ databases">
        <title>Description of novel Flavobacterium F-408 isolate.</title>
        <authorList>
            <person name="Saticioglu I.B."/>
            <person name="Duman M."/>
            <person name="Altun S."/>
        </authorList>
    </citation>
    <scope>NUCLEOTIDE SEQUENCE [LARGE SCALE GENOMIC DNA]</scope>
    <source>
        <strain evidence="2 3">F-408</strain>
    </source>
</reference>
<evidence type="ECO:0000313" key="3">
    <source>
        <dbReference type="Proteomes" id="UP000605990"/>
    </source>
</evidence>
<feature type="transmembrane region" description="Helical" evidence="1">
    <location>
        <begin position="172"/>
        <end position="191"/>
    </location>
</feature>
<feature type="transmembrane region" description="Helical" evidence="1">
    <location>
        <begin position="146"/>
        <end position="166"/>
    </location>
</feature>
<feature type="transmembrane region" description="Helical" evidence="1">
    <location>
        <begin position="211"/>
        <end position="228"/>
    </location>
</feature>
<evidence type="ECO:0000313" key="2">
    <source>
        <dbReference type="EMBL" id="MBC5834611.1"/>
    </source>
</evidence>
<keyword evidence="1" id="KW-0812">Transmembrane</keyword>
<keyword evidence="3" id="KW-1185">Reference proteome</keyword>
<gene>
    <name evidence="2" type="ORF">H8R27_06915</name>
</gene>
<sequence length="232" mass="26859">MTKNPIVYQTFSSKELAIELTNLLSENNIVFKTEVFNATFDSAFTNNSNKDYIVKINPSDFEKVDTLLLESMKEEIDNVTDDYYLFQFSNEELFDLIRKRDEWNQFDVLLTKKILQSKDVAFSQELDNKIKQERITELAEPKKAHIAYITAIFIFSILAIFINFYIGYSGFYIGFLGFFVGLHLGTSKTTLPNGKQVFEYSSKDRMYGKEIMLINIIGIIISVSLSYLKELL</sequence>
<evidence type="ECO:0008006" key="4">
    <source>
        <dbReference type="Google" id="ProtNLM"/>
    </source>
</evidence>
<dbReference type="Proteomes" id="UP000605990">
    <property type="component" value="Unassembled WGS sequence"/>
</dbReference>
<dbReference type="EMBL" id="JACRUN010000003">
    <property type="protein sequence ID" value="MBC5834611.1"/>
    <property type="molecule type" value="Genomic_DNA"/>
</dbReference>
<proteinExistence type="predicted"/>
<comment type="caution">
    <text evidence="2">The sequence shown here is derived from an EMBL/GenBank/DDBJ whole genome shotgun (WGS) entry which is preliminary data.</text>
</comment>
<organism evidence="2 3">
    <name type="scientific">Flavobacterium bernardetii</name>
    <dbReference type="NCBI Taxonomy" id="2813823"/>
    <lineage>
        <taxon>Bacteria</taxon>
        <taxon>Pseudomonadati</taxon>
        <taxon>Bacteroidota</taxon>
        <taxon>Flavobacteriia</taxon>
        <taxon>Flavobacteriales</taxon>
        <taxon>Flavobacteriaceae</taxon>
        <taxon>Flavobacterium</taxon>
    </lineage>
</organism>
<dbReference type="RefSeq" id="WP_166127329.1">
    <property type="nucleotide sequence ID" value="NZ_JAANOQ010000004.1"/>
</dbReference>